<dbReference type="Pfam" id="PF03092">
    <property type="entry name" value="BT1"/>
    <property type="match status" value="1"/>
</dbReference>
<organism evidence="8 9">
    <name type="scientific">Leishmania donovani</name>
    <dbReference type="NCBI Taxonomy" id="5661"/>
    <lineage>
        <taxon>Eukaryota</taxon>
        <taxon>Discoba</taxon>
        <taxon>Euglenozoa</taxon>
        <taxon>Kinetoplastea</taxon>
        <taxon>Metakinetoplastina</taxon>
        <taxon>Trypanosomatida</taxon>
        <taxon>Trypanosomatidae</taxon>
        <taxon>Leishmaniinae</taxon>
        <taxon>Leishmania</taxon>
    </lineage>
</organism>
<feature type="transmembrane region" description="Helical" evidence="7">
    <location>
        <begin position="294"/>
        <end position="316"/>
    </location>
</feature>
<keyword evidence="6 7" id="KW-0472">Membrane</keyword>
<protein>
    <submittedName>
        <fullName evidence="8">BT1 family protein</fullName>
    </submittedName>
</protein>
<comment type="subcellular location">
    <subcellularLocation>
        <location evidence="1">Membrane</location>
        <topology evidence="1">Multi-pass membrane protein</topology>
    </subcellularLocation>
</comment>
<dbReference type="EMBL" id="RHLC01000037">
    <property type="protein sequence ID" value="TPP51427.1"/>
    <property type="molecule type" value="Genomic_DNA"/>
</dbReference>
<evidence type="ECO:0000256" key="6">
    <source>
        <dbReference type="ARBA" id="ARBA00023136"/>
    </source>
</evidence>
<evidence type="ECO:0000256" key="5">
    <source>
        <dbReference type="ARBA" id="ARBA00022989"/>
    </source>
</evidence>
<keyword evidence="3" id="KW-0813">Transport</keyword>
<reference evidence="9" key="1">
    <citation type="submission" date="2019-02" db="EMBL/GenBank/DDBJ databases">
        <title>FDA dAtabase for Regulatory Grade micrObial Sequences (FDA-ARGOS): Supporting development and validation of Infectious Disease Dx tests.</title>
        <authorList>
            <person name="Duncan R."/>
            <person name="Fisher C."/>
            <person name="Tallon L."/>
            <person name="Sadzewicz L."/>
            <person name="Sengamalay N."/>
            <person name="Ott S."/>
            <person name="Godinez A."/>
            <person name="Nagaraj S."/>
            <person name="Vavikolanu K."/>
            <person name="Nadendla S."/>
            <person name="Aluvathingal J."/>
            <person name="Sichtig H."/>
        </authorList>
    </citation>
    <scope>NUCLEOTIDE SEQUENCE [LARGE SCALE GENOMIC DNA]</scope>
    <source>
        <strain evidence="9">FDAARGOS_361</strain>
    </source>
</reference>
<evidence type="ECO:0000256" key="2">
    <source>
        <dbReference type="ARBA" id="ARBA00007015"/>
    </source>
</evidence>
<evidence type="ECO:0000256" key="7">
    <source>
        <dbReference type="SAM" id="Phobius"/>
    </source>
</evidence>
<feature type="transmembrane region" description="Helical" evidence="7">
    <location>
        <begin position="336"/>
        <end position="357"/>
    </location>
</feature>
<feature type="transmembrane region" description="Helical" evidence="7">
    <location>
        <begin position="264"/>
        <end position="282"/>
    </location>
</feature>
<dbReference type="VEuPathDB" id="TriTrypDB:LDHU3_04.0030"/>
<feature type="transmembrane region" description="Helical" evidence="7">
    <location>
        <begin position="102"/>
        <end position="122"/>
    </location>
</feature>
<evidence type="ECO:0000313" key="9">
    <source>
        <dbReference type="Proteomes" id="UP000318447"/>
    </source>
</evidence>
<dbReference type="GO" id="GO:0016020">
    <property type="term" value="C:membrane"/>
    <property type="evidence" value="ECO:0007669"/>
    <property type="project" value="UniProtKB-SubCell"/>
</dbReference>
<dbReference type="PANTHER" id="PTHR31585">
    <property type="entry name" value="FOLATE-BIOPTERIN TRANSPORTER 1, CHLOROPLASTIC"/>
    <property type="match status" value="1"/>
</dbReference>
<dbReference type="Proteomes" id="UP000318447">
    <property type="component" value="Unassembled WGS sequence"/>
</dbReference>
<dbReference type="Gene3D" id="1.20.1250.20">
    <property type="entry name" value="MFS general substrate transporter like domains"/>
    <property type="match status" value="1"/>
</dbReference>
<accession>A0A504Y1Y7</accession>
<dbReference type="NCBIfam" id="TIGR00788">
    <property type="entry name" value="fbt"/>
    <property type="match status" value="1"/>
</dbReference>
<dbReference type="AlphaFoldDB" id="A0A504Y1Y7"/>
<dbReference type="InterPro" id="IPR036259">
    <property type="entry name" value="MFS_trans_sf"/>
</dbReference>
<feature type="transmembrane region" description="Helical" evidence="7">
    <location>
        <begin position="154"/>
        <end position="172"/>
    </location>
</feature>
<dbReference type="VEuPathDB" id="TriTrypDB:LdCL_040005200"/>
<dbReference type="InterPro" id="IPR039309">
    <property type="entry name" value="BT1"/>
</dbReference>
<dbReference type="InterPro" id="IPR004324">
    <property type="entry name" value="FBT"/>
</dbReference>
<gene>
    <name evidence="8" type="ORF">CGC21_2475</name>
</gene>
<feature type="transmembrane region" description="Helical" evidence="7">
    <location>
        <begin position="128"/>
        <end position="147"/>
    </location>
</feature>
<evidence type="ECO:0000256" key="3">
    <source>
        <dbReference type="ARBA" id="ARBA00022448"/>
    </source>
</evidence>
<evidence type="ECO:0000256" key="4">
    <source>
        <dbReference type="ARBA" id="ARBA00022692"/>
    </source>
</evidence>
<dbReference type="PANTHER" id="PTHR31585:SF51">
    <property type="entry name" value="TRANSPORTER, PUTATIVE-RELATED"/>
    <property type="match status" value="1"/>
</dbReference>
<evidence type="ECO:0000313" key="8">
    <source>
        <dbReference type="EMBL" id="TPP51427.1"/>
    </source>
</evidence>
<dbReference type="SUPFAM" id="SSF103473">
    <property type="entry name" value="MFS general substrate transporter"/>
    <property type="match status" value="1"/>
</dbReference>
<keyword evidence="5 7" id="KW-1133">Transmembrane helix</keyword>
<feature type="transmembrane region" description="Helical" evidence="7">
    <location>
        <begin position="226"/>
        <end position="244"/>
    </location>
</feature>
<evidence type="ECO:0000256" key="1">
    <source>
        <dbReference type="ARBA" id="ARBA00004141"/>
    </source>
</evidence>
<name>A0A504Y1Y7_LEIDO</name>
<comment type="similarity">
    <text evidence="2">Belongs to the major facilitator superfamily. Folate-biopterin transporter (TC 2.A.71) family.</text>
</comment>
<feature type="transmembrane region" description="Helical" evidence="7">
    <location>
        <begin position="192"/>
        <end position="214"/>
    </location>
</feature>
<proteinExistence type="inferred from homology"/>
<comment type="caution">
    <text evidence="8">The sequence shown here is derived from an EMBL/GenBank/DDBJ whole genome shotgun (WGS) entry which is preliminary data.</text>
</comment>
<sequence length="412" mass="45339">MFNWCRERNMVKLQEDHWFLLRQKALTKAASRSTTEARGAECASVPKLVENEELPTSKTGWKSQNESAELIQLQDVSPLVAQVCLCGAFDVSKEIVSRNISVAVYGVIMTAGVIALTVLNIMGTTYQLLYGCVGILVILCATGFLCIPMTIMKANIFGWCQQVSYILISGGTDNFYMSDASCLPDGPHFSQTFYNTVGAVIGNAASVFGVYLFARVFSKQSYRVTLICTTLVQVLASVFDIIIVERWNLYIGIPDHAMYIMGDAIVYEVCYMLNFMPLNMLISRLCPKGYESTMFAILASFSNMGASTSSTIGAILMETVWPLSSSPPCDFSNLRWLLISGHFITPLIAIPLVIVLIPGTRIYGSMASKERGPLFFHKGLIKSGKGLASVKDKDPRPDVEPGILKRSVCARR</sequence>
<keyword evidence="4 7" id="KW-0812">Transmembrane</keyword>